<dbReference type="Pfam" id="PF00109">
    <property type="entry name" value="ketoacyl-synt"/>
    <property type="match status" value="1"/>
</dbReference>
<dbReference type="AlphaFoldDB" id="A0A5C6U0F7"/>
<keyword evidence="2" id="KW-0597">Phosphoprotein</keyword>
<keyword evidence="7" id="KW-1185">Reference proteome</keyword>
<evidence type="ECO:0000256" key="3">
    <source>
        <dbReference type="RuleBase" id="RU003694"/>
    </source>
</evidence>
<reference evidence="6 7" key="1">
    <citation type="submission" date="2019-08" db="EMBL/GenBank/DDBJ databases">
        <authorList>
            <person name="Khan S.A."/>
            <person name="Jeon C.O."/>
            <person name="Jeong S.E."/>
        </authorList>
    </citation>
    <scope>NUCLEOTIDE SEQUENCE [LARGE SCALE GENOMIC DNA]</scope>
    <source>
        <strain evidence="7">IMCC1728</strain>
    </source>
</reference>
<accession>A0A5C6U0F7</accession>
<dbReference type="InterPro" id="IPR050091">
    <property type="entry name" value="PKS_NRPS_Biosynth_Enz"/>
</dbReference>
<dbReference type="GO" id="GO:0006633">
    <property type="term" value="P:fatty acid biosynthetic process"/>
    <property type="evidence" value="ECO:0007669"/>
    <property type="project" value="TreeGrafter"/>
</dbReference>
<protein>
    <recommendedName>
        <fullName evidence="5">Ketosynthase family 3 (KS3) domain-containing protein</fullName>
    </recommendedName>
</protein>
<dbReference type="InterPro" id="IPR014031">
    <property type="entry name" value="Ketoacyl_synth_C"/>
</dbReference>
<dbReference type="GO" id="GO:0004312">
    <property type="term" value="F:fatty acid synthase activity"/>
    <property type="evidence" value="ECO:0007669"/>
    <property type="project" value="TreeGrafter"/>
</dbReference>
<dbReference type="InterPro" id="IPR014030">
    <property type="entry name" value="Ketoacyl_synth_N"/>
</dbReference>
<evidence type="ECO:0000313" key="6">
    <source>
        <dbReference type="EMBL" id="TXC66432.1"/>
    </source>
</evidence>
<name>A0A5C6U0F7_9BURK</name>
<dbReference type="Pfam" id="PF02801">
    <property type="entry name" value="Ketoacyl-synt_C"/>
    <property type="match status" value="1"/>
</dbReference>
<proteinExistence type="inferred from homology"/>
<comment type="caution">
    <text evidence="6">The sequence shown here is derived from an EMBL/GenBank/DDBJ whole genome shotgun (WGS) entry which is preliminary data.</text>
</comment>
<evidence type="ECO:0000313" key="7">
    <source>
        <dbReference type="Proteomes" id="UP000321832"/>
    </source>
</evidence>
<sequence>MAVAQAWHALASGQCDVALAGGAAVVVPQLGGYLHVEGGMESADGRCRPFDAEASGTVFGSGGAVVVLKRLEDAQADGDHIHAVIRGVGLNNDGADKASFTAPSVSGRAGAIVMALEAAGSIRAASATSRRTVPAPRSATRSKWPR</sequence>
<dbReference type="PROSITE" id="PS52004">
    <property type="entry name" value="KS3_2"/>
    <property type="match status" value="1"/>
</dbReference>
<evidence type="ECO:0000256" key="2">
    <source>
        <dbReference type="ARBA" id="ARBA00022553"/>
    </source>
</evidence>
<dbReference type="InterPro" id="IPR020841">
    <property type="entry name" value="PKS_Beta-ketoAc_synthase_dom"/>
</dbReference>
<dbReference type="EMBL" id="VOPW01000001">
    <property type="protein sequence ID" value="TXC66432.1"/>
    <property type="molecule type" value="Genomic_DNA"/>
</dbReference>
<dbReference type="InterPro" id="IPR016039">
    <property type="entry name" value="Thiolase-like"/>
</dbReference>
<feature type="domain" description="Ketosynthase family 3 (KS3)" evidence="5">
    <location>
        <begin position="1"/>
        <end position="146"/>
    </location>
</feature>
<dbReference type="Proteomes" id="UP000321832">
    <property type="component" value="Unassembled WGS sequence"/>
</dbReference>
<keyword evidence="3" id="KW-0808">Transferase</keyword>
<dbReference type="PANTHER" id="PTHR43775:SF37">
    <property type="entry name" value="SI:DKEY-61P9.11"/>
    <property type="match status" value="1"/>
</dbReference>
<evidence type="ECO:0000259" key="5">
    <source>
        <dbReference type="PROSITE" id="PS52004"/>
    </source>
</evidence>
<gene>
    <name evidence="6" type="ORF">FSC37_13020</name>
</gene>
<evidence type="ECO:0000256" key="4">
    <source>
        <dbReference type="SAM" id="MobiDB-lite"/>
    </source>
</evidence>
<feature type="region of interest" description="Disordered" evidence="4">
    <location>
        <begin position="125"/>
        <end position="146"/>
    </location>
</feature>
<dbReference type="SUPFAM" id="SSF53901">
    <property type="entry name" value="Thiolase-like"/>
    <property type="match status" value="1"/>
</dbReference>
<dbReference type="SMART" id="SM00825">
    <property type="entry name" value="PKS_KS"/>
    <property type="match status" value="1"/>
</dbReference>
<comment type="similarity">
    <text evidence="3">Belongs to the thiolase-like superfamily. Beta-ketoacyl-ACP synthases family.</text>
</comment>
<organism evidence="6 7">
    <name type="scientific">Piscinibacter aquaticus</name>
    <dbReference type="NCBI Taxonomy" id="392597"/>
    <lineage>
        <taxon>Bacteria</taxon>
        <taxon>Pseudomonadati</taxon>
        <taxon>Pseudomonadota</taxon>
        <taxon>Betaproteobacteria</taxon>
        <taxon>Burkholderiales</taxon>
        <taxon>Sphaerotilaceae</taxon>
        <taxon>Piscinibacter</taxon>
    </lineage>
</organism>
<evidence type="ECO:0000256" key="1">
    <source>
        <dbReference type="ARBA" id="ARBA00022450"/>
    </source>
</evidence>
<dbReference type="PANTHER" id="PTHR43775">
    <property type="entry name" value="FATTY ACID SYNTHASE"/>
    <property type="match status" value="1"/>
</dbReference>
<dbReference type="Gene3D" id="3.40.47.10">
    <property type="match status" value="1"/>
</dbReference>
<keyword evidence="1" id="KW-0596">Phosphopantetheine</keyword>